<proteinExistence type="predicted"/>
<feature type="transmembrane region" description="Helical" evidence="5">
    <location>
        <begin position="241"/>
        <end position="266"/>
    </location>
</feature>
<gene>
    <name evidence="7" type="ORF">ACHAWO_000749</name>
</gene>
<feature type="transmembrane region" description="Helical" evidence="5">
    <location>
        <begin position="287"/>
        <end position="310"/>
    </location>
</feature>
<evidence type="ECO:0000259" key="6">
    <source>
        <dbReference type="Pfam" id="PF03798"/>
    </source>
</evidence>
<name>A0ABD3NLM3_9STRA</name>
<keyword evidence="8" id="KW-1185">Reference proteome</keyword>
<reference evidence="7 8" key="1">
    <citation type="submission" date="2024-10" db="EMBL/GenBank/DDBJ databases">
        <title>Updated reference genomes for cyclostephanoid diatoms.</title>
        <authorList>
            <person name="Roberts W.R."/>
            <person name="Alverson A.J."/>
        </authorList>
    </citation>
    <scope>NUCLEOTIDE SEQUENCE [LARGE SCALE GENOMIC DNA]</scope>
    <source>
        <strain evidence="7 8">AJA010-31</strain>
    </source>
</reference>
<sequence>MCRPNSNCTASLPRRPSRLLLTHSSFVHDDKHAHALSTANPYLHGLGGPSLLSTLLTVAFYVAVLFLWEFAAYLFITQYVHINPILESQVNRQILARHIACDFSSLVYCAYLAISQRHICHDLLMASPLYKRSDSMRTEDYEKRVFRYHPGCQRLMVIFFVYQVKNMYDSIYWNDGIEFVLHHIFAGMAAWGGMYPGCLHFYALFYFGFSEISTAILSLLANFDPIHGVEGLDEVFPITKIVLGGLFVVSFIICRVIAWPYVTYYFTQDALKAMKCTSKMAEGRRGYVKAIFYCCAALSAIQILFVYMIIVMGKQEIEKMLG</sequence>
<dbReference type="InterPro" id="IPR006634">
    <property type="entry name" value="TLC-dom"/>
</dbReference>
<feature type="domain" description="TLC" evidence="6">
    <location>
        <begin position="105"/>
        <end position="310"/>
    </location>
</feature>
<dbReference type="GO" id="GO:0016020">
    <property type="term" value="C:membrane"/>
    <property type="evidence" value="ECO:0007669"/>
    <property type="project" value="UniProtKB-SubCell"/>
</dbReference>
<feature type="transmembrane region" description="Helical" evidence="5">
    <location>
        <begin position="201"/>
        <end position="221"/>
    </location>
</feature>
<dbReference type="Pfam" id="PF03798">
    <property type="entry name" value="TRAM_LAG1_CLN8"/>
    <property type="match status" value="1"/>
</dbReference>
<keyword evidence="3 5" id="KW-1133">Transmembrane helix</keyword>
<evidence type="ECO:0000313" key="7">
    <source>
        <dbReference type="EMBL" id="KAL3774435.1"/>
    </source>
</evidence>
<comment type="subcellular location">
    <subcellularLocation>
        <location evidence="1">Membrane</location>
        <topology evidence="1">Multi-pass membrane protein</topology>
    </subcellularLocation>
</comment>
<dbReference type="PANTHER" id="PTHR13439">
    <property type="entry name" value="CT120 PROTEIN"/>
    <property type="match status" value="1"/>
</dbReference>
<accession>A0ABD3NLM3</accession>
<evidence type="ECO:0000256" key="1">
    <source>
        <dbReference type="ARBA" id="ARBA00004141"/>
    </source>
</evidence>
<protein>
    <recommendedName>
        <fullName evidence="6">TLC domain-containing protein</fullName>
    </recommendedName>
</protein>
<dbReference type="InterPro" id="IPR050846">
    <property type="entry name" value="TLCD"/>
</dbReference>
<comment type="caution">
    <text evidence="7">The sequence shown here is derived from an EMBL/GenBank/DDBJ whole genome shotgun (WGS) entry which is preliminary data.</text>
</comment>
<evidence type="ECO:0000256" key="2">
    <source>
        <dbReference type="ARBA" id="ARBA00022692"/>
    </source>
</evidence>
<evidence type="ECO:0000256" key="3">
    <source>
        <dbReference type="ARBA" id="ARBA00022989"/>
    </source>
</evidence>
<evidence type="ECO:0000256" key="5">
    <source>
        <dbReference type="SAM" id="Phobius"/>
    </source>
</evidence>
<evidence type="ECO:0000256" key="4">
    <source>
        <dbReference type="ARBA" id="ARBA00023136"/>
    </source>
</evidence>
<dbReference type="AlphaFoldDB" id="A0ABD3NLM3"/>
<dbReference type="PANTHER" id="PTHR13439:SF4">
    <property type="entry name" value="TLC DOMAIN-CONTAINING PROTEIN"/>
    <property type="match status" value="1"/>
</dbReference>
<dbReference type="Proteomes" id="UP001530400">
    <property type="component" value="Unassembled WGS sequence"/>
</dbReference>
<organism evidence="7 8">
    <name type="scientific">Cyclotella atomus</name>
    <dbReference type="NCBI Taxonomy" id="382360"/>
    <lineage>
        <taxon>Eukaryota</taxon>
        <taxon>Sar</taxon>
        <taxon>Stramenopiles</taxon>
        <taxon>Ochrophyta</taxon>
        <taxon>Bacillariophyta</taxon>
        <taxon>Coscinodiscophyceae</taxon>
        <taxon>Thalassiosirophycidae</taxon>
        <taxon>Stephanodiscales</taxon>
        <taxon>Stephanodiscaceae</taxon>
        <taxon>Cyclotella</taxon>
    </lineage>
</organism>
<evidence type="ECO:0000313" key="8">
    <source>
        <dbReference type="Proteomes" id="UP001530400"/>
    </source>
</evidence>
<feature type="transmembrane region" description="Helical" evidence="5">
    <location>
        <begin position="51"/>
        <end position="76"/>
    </location>
</feature>
<keyword evidence="2 5" id="KW-0812">Transmembrane</keyword>
<dbReference type="EMBL" id="JALLPJ020001194">
    <property type="protein sequence ID" value="KAL3774435.1"/>
    <property type="molecule type" value="Genomic_DNA"/>
</dbReference>
<keyword evidence="4 5" id="KW-0472">Membrane</keyword>